<dbReference type="Pfam" id="PF00571">
    <property type="entry name" value="CBS"/>
    <property type="match status" value="2"/>
</dbReference>
<gene>
    <name evidence="3" type="ORF">ACFOY7_15425</name>
</gene>
<keyword evidence="4" id="KW-1185">Reference proteome</keyword>
<dbReference type="SUPFAM" id="SSF54631">
    <property type="entry name" value="CBS-domain pair"/>
    <property type="match status" value="1"/>
</dbReference>
<sequence length="247" mass="28584">MVKKNNELSERFEAAFNQIHDQLCQYAHEVNNHISFTEVLEKAKPHHKIIQAHFGLLKQCNKLRNAMIHRKIKQKFYIAEPHVEVVEELEQIASTLSRPPLAINYASKPVEFFKEEASISEVLKVITSKHFSQFPIYRQDKCIGLLTEGAILHWLATRFLYDSSSIDQCLIQDVFSFETEANIAFLSENATIFDAQAIFQHYMNQNRKLEAIVITKTGDEQTVPLGIISSWDLIRLELRTYPLLNHT</sequence>
<evidence type="ECO:0000259" key="2">
    <source>
        <dbReference type="PROSITE" id="PS51371"/>
    </source>
</evidence>
<dbReference type="RefSeq" id="WP_390253141.1">
    <property type="nucleotide sequence ID" value="NZ_JBHSDT010000008.1"/>
</dbReference>
<proteinExistence type="predicted"/>
<reference evidence="4" key="1">
    <citation type="journal article" date="2019" name="Int. J. Syst. Evol. Microbiol.">
        <title>The Global Catalogue of Microorganisms (GCM) 10K type strain sequencing project: providing services to taxonomists for standard genome sequencing and annotation.</title>
        <authorList>
            <consortium name="The Broad Institute Genomics Platform"/>
            <consortium name="The Broad Institute Genome Sequencing Center for Infectious Disease"/>
            <person name="Wu L."/>
            <person name="Ma J."/>
        </authorList>
    </citation>
    <scope>NUCLEOTIDE SEQUENCE [LARGE SCALE GENOMIC DNA]</scope>
    <source>
        <strain evidence="4">CCUG 37865</strain>
    </source>
</reference>
<accession>A0ABV8X1Y6</accession>
<dbReference type="PROSITE" id="PS51371">
    <property type="entry name" value="CBS"/>
    <property type="match status" value="2"/>
</dbReference>
<evidence type="ECO:0000256" key="1">
    <source>
        <dbReference type="PROSITE-ProRule" id="PRU00703"/>
    </source>
</evidence>
<dbReference type="EMBL" id="JBHSDT010000008">
    <property type="protein sequence ID" value="MFC4404456.1"/>
    <property type="molecule type" value="Genomic_DNA"/>
</dbReference>
<dbReference type="InterPro" id="IPR046342">
    <property type="entry name" value="CBS_dom_sf"/>
</dbReference>
<comment type="caution">
    <text evidence="3">The sequence shown here is derived from an EMBL/GenBank/DDBJ whole genome shotgun (WGS) entry which is preliminary data.</text>
</comment>
<evidence type="ECO:0000313" key="4">
    <source>
        <dbReference type="Proteomes" id="UP001595882"/>
    </source>
</evidence>
<feature type="domain" description="CBS" evidence="2">
    <location>
        <begin position="178"/>
        <end position="243"/>
    </location>
</feature>
<organism evidence="3 4">
    <name type="scientific">Gracilibacillus xinjiangensis</name>
    <dbReference type="NCBI Taxonomy" id="1193282"/>
    <lineage>
        <taxon>Bacteria</taxon>
        <taxon>Bacillati</taxon>
        <taxon>Bacillota</taxon>
        <taxon>Bacilli</taxon>
        <taxon>Bacillales</taxon>
        <taxon>Bacillaceae</taxon>
        <taxon>Gracilibacillus</taxon>
    </lineage>
</organism>
<feature type="domain" description="CBS" evidence="2">
    <location>
        <begin position="106"/>
        <end position="163"/>
    </location>
</feature>
<keyword evidence="1" id="KW-0129">CBS domain</keyword>
<dbReference type="Proteomes" id="UP001595882">
    <property type="component" value="Unassembled WGS sequence"/>
</dbReference>
<evidence type="ECO:0000313" key="3">
    <source>
        <dbReference type="EMBL" id="MFC4404456.1"/>
    </source>
</evidence>
<dbReference type="InterPro" id="IPR000644">
    <property type="entry name" value="CBS_dom"/>
</dbReference>
<dbReference type="Gene3D" id="3.10.580.10">
    <property type="entry name" value="CBS-domain"/>
    <property type="match status" value="1"/>
</dbReference>
<protein>
    <submittedName>
        <fullName evidence="3">CBS domain-containing protein</fullName>
    </submittedName>
</protein>
<name>A0ABV8X1Y6_9BACI</name>